<evidence type="ECO:0000313" key="5">
    <source>
        <dbReference type="Proteomes" id="UP000650524"/>
    </source>
</evidence>
<organism evidence="4 5">
    <name type="scientific">Candidatus Desulfacyla euxinica</name>
    <dbReference type="NCBI Taxonomy" id="2841693"/>
    <lineage>
        <taxon>Bacteria</taxon>
        <taxon>Deltaproteobacteria</taxon>
        <taxon>Candidatus Desulfacyla</taxon>
    </lineage>
</organism>
<sequence length="135" mass="15726">MKAIEKQLIDHEGLEKMVYRCPAGKLTVGVGRNLEDKGITEEEALFLLRNDIAECEDDLRSIFTEYDTLDESRKRVLIDMRFNLGPSRFRQFKKLIAAVKEKDFSRAADEMKDSNWYRKVGKRAETLLEMMKMTG</sequence>
<dbReference type="Pfam" id="PF00959">
    <property type="entry name" value="Phage_lysozyme"/>
    <property type="match status" value="1"/>
</dbReference>
<name>A0A8J6MXI5_9DELT</name>
<dbReference type="EC" id="3.2.1.17" evidence="3"/>
<evidence type="ECO:0000256" key="1">
    <source>
        <dbReference type="ARBA" id="ARBA00022529"/>
    </source>
</evidence>
<dbReference type="InterPro" id="IPR023346">
    <property type="entry name" value="Lysozyme-like_dom_sf"/>
</dbReference>
<reference evidence="4 5" key="1">
    <citation type="submission" date="2020-08" db="EMBL/GenBank/DDBJ databases">
        <title>Bridging the membrane lipid divide: bacteria of the FCB group superphylum have the potential to synthesize archaeal ether lipids.</title>
        <authorList>
            <person name="Villanueva L."/>
            <person name="Von Meijenfeldt F.A.B."/>
            <person name="Westbye A.B."/>
            <person name="Yadav S."/>
            <person name="Hopmans E.C."/>
            <person name="Dutilh B.E."/>
            <person name="Sinninghe Damste J.S."/>
        </authorList>
    </citation>
    <scope>NUCLEOTIDE SEQUENCE [LARGE SCALE GENOMIC DNA]</scope>
    <source>
        <strain evidence="4">NIOZ-UU27</strain>
    </source>
</reference>
<comment type="caution">
    <text evidence="4">The sequence shown here is derived from an EMBL/GenBank/DDBJ whole genome shotgun (WGS) entry which is preliminary data.</text>
</comment>
<dbReference type="GO" id="GO:0016998">
    <property type="term" value="P:cell wall macromolecule catabolic process"/>
    <property type="evidence" value="ECO:0007669"/>
    <property type="project" value="InterPro"/>
</dbReference>
<gene>
    <name evidence="4" type="ORF">H8E19_04930</name>
</gene>
<evidence type="ECO:0000256" key="3">
    <source>
        <dbReference type="RuleBase" id="RU003788"/>
    </source>
</evidence>
<comment type="catalytic activity">
    <reaction evidence="3">
        <text>Hydrolysis of (1-&gt;4)-beta-linkages between N-acetylmuramic acid and N-acetyl-D-glucosamine residues in a peptidoglycan and between N-acetyl-D-glucosamine residues in chitodextrins.</text>
        <dbReference type="EC" id="3.2.1.17"/>
    </reaction>
</comment>
<dbReference type="InterPro" id="IPR023347">
    <property type="entry name" value="Lysozyme_dom_sf"/>
</dbReference>
<comment type="similarity">
    <text evidence="3">Belongs to the glycosyl hydrolase 24 family.</text>
</comment>
<evidence type="ECO:0000256" key="2">
    <source>
        <dbReference type="ARBA" id="ARBA00022638"/>
    </source>
</evidence>
<keyword evidence="2 3" id="KW-0081">Bacteriolytic enzyme</keyword>
<dbReference type="GO" id="GO:0009253">
    <property type="term" value="P:peptidoglycan catabolic process"/>
    <property type="evidence" value="ECO:0007669"/>
    <property type="project" value="InterPro"/>
</dbReference>
<dbReference type="PANTHER" id="PTHR37406:SF1">
    <property type="entry name" value="T4-TYPE LYSOZYME 1-RELATED"/>
    <property type="match status" value="1"/>
</dbReference>
<keyword evidence="3" id="KW-0326">Glycosidase</keyword>
<dbReference type="GO" id="GO:0003796">
    <property type="term" value="F:lysozyme activity"/>
    <property type="evidence" value="ECO:0007669"/>
    <property type="project" value="UniProtKB-EC"/>
</dbReference>
<evidence type="ECO:0000313" key="4">
    <source>
        <dbReference type="EMBL" id="MBC8176727.1"/>
    </source>
</evidence>
<dbReference type="AlphaFoldDB" id="A0A8J6MXI5"/>
<dbReference type="Gene3D" id="1.10.530.40">
    <property type="match status" value="1"/>
</dbReference>
<dbReference type="PANTHER" id="PTHR37406">
    <property type="entry name" value="T4-TYPE LYSOZYME 1-RELATED"/>
    <property type="match status" value="1"/>
</dbReference>
<dbReference type="GO" id="GO:0031640">
    <property type="term" value="P:killing of cells of another organism"/>
    <property type="evidence" value="ECO:0007669"/>
    <property type="project" value="UniProtKB-KW"/>
</dbReference>
<dbReference type="Proteomes" id="UP000650524">
    <property type="component" value="Unassembled WGS sequence"/>
</dbReference>
<proteinExistence type="inferred from homology"/>
<dbReference type="InterPro" id="IPR052619">
    <property type="entry name" value="Phage_lysozyme-like"/>
</dbReference>
<dbReference type="GO" id="GO:0042742">
    <property type="term" value="P:defense response to bacterium"/>
    <property type="evidence" value="ECO:0007669"/>
    <property type="project" value="UniProtKB-KW"/>
</dbReference>
<dbReference type="EMBL" id="JACNJD010000158">
    <property type="protein sequence ID" value="MBC8176727.1"/>
    <property type="molecule type" value="Genomic_DNA"/>
</dbReference>
<keyword evidence="1 3" id="KW-0929">Antimicrobial</keyword>
<protein>
    <recommendedName>
        <fullName evidence="3">Lysozyme</fullName>
        <ecNumber evidence="3">3.2.1.17</ecNumber>
    </recommendedName>
</protein>
<dbReference type="SUPFAM" id="SSF53955">
    <property type="entry name" value="Lysozyme-like"/>
    <property type="match status" value="1"/>
</dbReference>
<dbReference type="InterPro" id="IPR002196">
    <property type="entry name" value="Glyco_hydro_24"/>
</dbReference>
<accession>A0A8J6MXI5</accession>
<keyword evidence="3 4" id="KW-0378">Hydrolase</keyword>